<protein>
    <recommendedName>
        <fullName evidence="1">NIF system FeS cluster assembly NifU C-terminal domain-containing protein</fullName>
    </recommendedName>
</protein>
<accession>A0A133U924</accession>
<dbReference type="GO" id="GO:0016226">
    <property type="term" value="P:iron-sulfur cluster assembly"/>
    <property type="evidence" value="ECO:0007669"/>
    <property type="project" value="InterPro"/>
</dbReference>
<name>A0A133U924_9EURY</name>
<dbReference type="EMBL" id="LHXK01000001">
    <property type="protein sequence ID" value="KXA90677.1"/>
    <property type="molecule type" value="Genomic_DNA"/>
</dbReference>
<dbReference type="Gene3D" id="3.30.300.130">
    <property type="entry name" value="Fe-S cluster assembly (FSCA)"/>
    <property type="match status" value="1"/>
</dbReference>
<evidence type="ECO:0000259" key="1">
    <source>
        <dbReference type="Pfam" id="PF01106"/>
    </source>
</evidence>
<dbReference type="SUPFAM" id="SSF117916">
    <property type="entry name" value="Fe-S cluster assembly (FSCA) domain-like"/>
    <property type="match status" value="1"/>
</dbReference>
<comment type="caution">
    <text evidence="2">The sequence shown here is derived from an EMBL/GenBank/DDBJ whole genome shotgun (WGS) entry which is preliminary data.</text>
</comment>
<sequence length="95" mass="10623">MDREKVKRAIEEIRPQLRSEGVEIELIKVDENGEITIALVEPCYTLDNRLSGCGFGPDDLSPCFCCSGLSDGILTVIEEMLREKVPEIRGVKSIR</sequence>
<keyword evidence="3" id="KW-1185">Reference proteome</keyword>
<evidence type="ECO:0000313" key="2">
    <source>
        <dbReference type="EMBL" id="KXA90677.1"/>
    </source>
</evidence>
<reference evidence="2 3" key="1">
    <citation type="journal article" date="2016" name="Sci. Rep.">
        <title>Metabolic traits of an uncultured archaeal lineage -MSBL1- from brine pools of the Red Sea.</title>
        <authorList>
            <person name="Mwirichia R."/>
            <person name="Alam I."/>
            <person name="Rashid M."/>
            <person name="Vinu M."/>
            <person name="Ba-Alawi W."/>
            <person name="Anthony Kamau A."/>
            <person name="Kamanda Ngugi D."/>
            <person name="Goker M."/>
            <person name="Klenk H.P."/>
            <person name="Bajic V."/>
            <person name="Stingl U."/>
        </authorList>
    </citation>
    <scope>NUCLEOTIDE SEQUENCE [LARGE SCALE GENOMIC DNA]</scope>
    <source>
        <strain evidence="2">SCGC-AAA259B11</strain>
    </source>
</reference>
<dbReference type="InterPro" id="IPR001075">
    <property type="entry name" value="NIF_FeS_clus_asmbl_NifU_C"/>
</dbReference>
<organism evidence="2 3">
    <name type="scientific">candidate division MSBL1 archaeon SCGC-AAA259B11</name>
    <dbReference type="NCBI Taxonomy" id="1698260"/>
    <lineage>
        <taxon>Archaea</taxon>
        <taxon>Methanobacteriati</taxon>
        <taxon>Methanobacteriota</taxon>
        <taxon>candidate division MSBL1</taxon>
    </lineage>
</organism>
<proteinExistence type="predicted"/>
<evidence type="ECO:0000313" key="3">
    <source>
        <dbReference type="Proteomes" id="UP000070184"/>
    </source>
</evidence>
<feature type="domain" description="NIF system FeS cluster assembly NifU C-terminal" evidence="1">
    <location>
        <begin position="6"/>
        <end position="43"/>
    </location>
</feature>
<dbReference type="AlphaFoldDB" id="A0A133U924"/>
<dbReference type="Pfam" id="PF01106">
    <property type="entry name" value="NifU"/>
    <property type="match status" value="1"/>
</dbReference>
<dbReference type="GO" id="GO:0051536">
    <property type="term" value="F:iron-sulfur cluster binding"/>
    <property type="evidence" value="ECO:0007669"/>
    <property type="project" value="InterPro"/>
</dbReference>
<gene>
    <name evidence="2" type="ORF">AKJ61_00090</name>
</gene>
<dbReference type="GO" id="GO:0005506">
    <property type="term" value="F:iron ion binding"/>
    <property type="evidence" value="ECO:0007669"/>
    <property type="project" value="InterPro"/>
</dbReference>
<dbReference type="InterPro" id="IPR034904">
    <property type="entry name" value="FSCA_dom_sf"/>
</dbReference>
<dbReference type="Proteomes" id="UP000070184">
    <property type="component" value="Unassembled WGS sequence"/>
</dbReference>